<keyword evidence="3" id="KW-1185">Reference proteome</keyword>
<dbReference type="AlphaFoldDB" id="A0AA39V211"/>
<organism evidence="2 3">
    <name type="scientific">Cladonia borealis</name>
    <dbReference type="NCBI Taxonomy" id="184061"/>
    <lineage>
        <taxon>Eukaryota</taxon>
        <taxon>Fungi</taxon>
        <taxon>Dikarya</taxon>
        <taxon>Ascomycota</taxon>
        <taxon>Pezizomycotina</taxon>
        <taxon>Lecanoromycetes</taxon>
        <taxon>OSLEUM clade</taxon>
        <taxon>Lecanoromycetidae</taxon>
        <taxon>Lecanorales</taxon>
        <taxon>Lecanorineae</taxon>
        <taxon>Cladoniaceae</taxon>
        <taxon>Cladonia</taxon>
    </lineage>
</organism>
<dbReference type="PANTHER" id="PTHR24148">
    <property type="entry name" value="ANKYRIN REPEAT DOMAIN-CONTAINING PROTEIN 39 HOMOLOG-RELATED"/>
    <property type="match status" value="1"/>
</dbReference>
<accession>A0AA39V211</accession>
<dbReference type="PANTHER" id="PTHR24148:SF64">
    <property type="entry name" value="HETEROKARYON INCOMPATIBILITY DOMAIN-CONTAINING PROTEIN"/>
    <property type="match status" value="1"/>
</dbReference>
<reference evidence="2" key="1">
    <citation type="submission" date="2023-03" db="EMBL/GenBank/DDBJ databases">
        <title>Complete genome of Cladonia borealis.</title>
        <authorList>
            <person name="Park H."/>
        </authorList>
    </citation>
    <scope>NUCLEOTIDE SEQUENCE</scope>
    <source>
        <strain evidence="2">ANT050790</strain>
    </source>
</reference>
<dbReference type="Pfam" id="PF26639">
    <property type="entry name" value="Het-6_barrel"/>
    <property type="match status" value="1"/>
</dbReference>
<comment type="caution">
    <text evidence="2">The sequence shown here is derived from an EMBL/GenBank/DDBJ whole genome shotgun (WGS) entry which is preliminary data.</text>
</comment>
<gene>
    <name evidence="2" type="ORF">JMJ35_004940</name>
</gene>
<protein>
    <recommendedName>
        <fullName evidence="1">Heterokaryon incompatibility domain-containing protein</fullName>
    </recommendedName>
</protein>
<dbReference type="EMBL" id="JAFEKC020000009">
    <property type="protein sequence ID" value="KAK0512923.1"/>
    <property type="molecule type" value="Genomic_DNA"/>
</dbReference>
<feature type="domain" description="Heterokaryon incompatibility" evidence="1">
    <location>
        <begin position="48"/>
        <end position="206"/>
    </location>
</feature>
<evidence type="ECO:0000313" key="2">
    <source>
        <dbReference type="EMBL" id="KAK0512923.1"/>
    </source>
</evidence>
<evidence type="ECO:0000313" key="3">
    <source>
        <dbReference type="Proteomes" id="UP001166286"/>
    </source>
</evidence>
<dbReference type="Pfam" id="PF06985">
    <property type="entry name" value="HET"/>
    <property type="match status" value="1"/>
</dbReference>
<dbReference type="InterPro" id="IPR010730">
    <property type="entry name" value="HET"/>
</dbReference>
<evidence type="ECO:0000259" key="1">
    <source>
        <dbReference type="Pfam" id="PF06985"/>
    </source>
</evidence>
<sequence length="614" mass="68419">MDPGPPTQPYTPLTGYRDIRVIHLLPRGSSDDLACKVEHVSLDANPSYECLSYRWGHEDSGSIILGENAKLALNQNLLDALHFLRQSDTTRVLWADQICINQADDLEKTKQVGLMGEIYQKASRVVAWLGLPNEKTPSTFDFLKSLGGYVFALARNEGFGSPNTAEDNDKLLEAMIEEYPTSLPQWTDVQTFLERDWFSRVWILQEVVLAKSILIQCGDHTLSWVALDVLGSLLIHRPKNDVAPIRDSGEFMLQMAHARVTRRVGAIEQKRSFLSLTALLRDMRARKATDPRDKVYGLLGIALGQSESRLRPDYTKDWPEVYTNTTTSLLAHDKNLSILKLVEVKARMETQIPSWVPDLRSYDHLNLLYQPRLIIRPENLYRSAGNTFTVSQSVGDAKLLAVRGLCIGLIMSVSEPPGNLTGNVALGARVLDGGEWFQFAQGCAKNGLYPPTGEPLIDAFARLRAGDSLGRLGLEHKQRTKPGEYPSPGNLSFSATGDGLLRGDREDIGNLILSNTTRRRLFITDSGHMGLTHRSNRVGDKVYVLLGGDMPFVLRPKNNHFLFRGEAYVHGIMDGEALTGARQNADPSWVPEAGWFEELKGGPMPFETEEVILE</sequence>
<dbReference type="InterPro" id="IPR052895">
    <property type="entry name" value="HetReg/Transcr_Mod"/>
</dbReference>
<proteinExistence type="predicted"/>
<name>A0AA39V211_9LECA</name>
<dbReference type="Proteomes" id="UP001166286">
    <property type="component" value="Unassembled WGS sequence"/>
</dbReference>